<dbReference type="PANTHER" id="PTHR43391:SF14">
    <property type="entry name" value="DEHYDROGENASE_REDUCTASE SDR FAMILY PROTEIN 7-LIKE"/>
    <property type="match status" value="1"/>
</dbReference>
<reference evidence="6 7" key="1">
    <citation type="submission" date="2019-03" db="EMBL/GenBank/DDBJ databases">
        <title>Draft genome sequences of novel Actinobacteria.</title>
        <authorList>
            <person name="Sahin N."/>
            <person name="Ay H."/>
            <person name="Saygin H."/>
        </authorList>
    </citation>
    <scope>NUCLEOTIDE SEQUENCE [LARGE SCALE GENOMIC DNA]</scope>
    <source>
        <strain evidence="6 7">5K138</strain>
    </source>
</reference>
<evidence type="ECO:0000256" key="4">
    <source>
        <dbReference type="RuleBase" id="RU000363"/>
    </source>
</evidence>
<evidence type="ECO:0000256" key="1">
    <source>
        <dbReference type="ARBA" id="ARBA00006484"/>
    </source>
</evidence>
<sequence>MNDMAGRVVAITGASSGIGAAAARTLVGAGAKVVLGARRTERIADLAGELGDSARAVTTDVRDPADAQRLVDTAVEAFGRLDALIANAGIGMYGGIMDRTDDELKEMLDTNVAGTVWPVRAAVPRLRENGGGDIVIVSSVAGLRGRGVEAVYAATKHAQMGLAGGLDRELHREGIRVTALCPGGVVTEFAMGRGRTDESPELADMMTADDVAEAIRWVLGQPSKVRTLVYSLRGTTEED</sequence>
<evidence type="ECO:0000256" key="2">
    <source>
        <dbReference type="ARBA" id="ARBA00022857"/>
    </source>
</evidence>
<dbReference type="InterPro" id="IPR036291">
    <property type="entry name" value="NAD(P)-bd_dom_sf"/>
</dbReference>
<evidence type="ECO:0000259" key="5">
    <source>
        <dbReference type="SMART" id="SM00822"/>
    </source>
</evidence>
<organism evidence="6 7">
    <name type="scientific">Jiangella asiatica</name>
    <dbReference type="NCBI Taxonomy" id="2530372"/>
    <lineage>
        <taxon>Bacteria</taxon>
        <taxon>Bacillati</taxon>
        <taxon>Actinomycetota</taxon>
        <taxon>Actinomycetes</taxon>
        <taxon>Jiangellales</taxon>
        <taxon>Jiangellaceae</taxon>
        <taxon>Jiangella</taxon>
    </lineage>
</organism>
<dbReference type="GO" id="GO:0016616">
    <property type="term" value="F:oxidoreductase activity, acting on the CH-OH group of donors, NAD or NADP as acceptor"/>
    <property type="evidence" value="ECO:0007669"/>
    <property type="project" value="UniProtKB-ARBA"/>
</dbReference>
<proteinExistence type="inferred from homology"/>
<evidence type="ECO:0000256" key="3">
    <source>
        <dbReference type="ARBA" id="ARBA00023002"/>
    </source>
</evidence>
<dbReference type="PRINTS" id="PR00080">
    <property type="entry name" value="SDRFAMILY"/>
</dbReference>
<dbReference type="EMBL" id="SMKZ01000033">
    <property type="protein sequence ID" value="TDE03115.1"/>
    <property type="molecule type" value="Genomic_DNA"/>
</dbReference>
<dbReference type="PRINTS" id="PR00081">
    <property type="entry name" value="GDHRDH"/>
</dbReference>
<comment type="similarity">
    <text evidence="1 4">Belongs to the short-chain dehydrogenases/reductases (SDR) family.</text>
</comment>
<dbReference type="OrthoDB" id="9775296at2"/>
<gene>
    <name evidence="6" type="ORF">E1269_20890</name>
</gene>
<evidence type="ECO:0000313" key="6">
    <source>
        <dbReference type="EMBL" id="TDE03115.1"/>
    </source>
</evidence>
<dbReference type="InterPro" id="IPR057326">
    <property type="entry name" value="KR_dom"/>
</dbReference>
<dbReference type="SUPFAM" id="SSF51735">
    <property type="entry name" value="NAD(P)-binding Rossmann-fold domains"/>
    <property type="match status" value="1"/>
</dbReference>
<keyword evidence="3" id="KW-0560">Oxidoreductase</keyword>
<dbReference type="CDD" id="cd05233">
    <property type="entry name" value="SDR_c"/>
    <property type="match status" value="1"/>
</dbReference>
<dbReference type="FunFam" id="3.40.50.720:FF:000047">
    <property type="entry name" value="NADP-dependent L-serine/L-allo-threonine dehydrogenase"/>
    <property type="match status" value="1"/>
</dbReference>
<comment type="caution">
    <text evidence="6">The sequence shown here is derived from an EMBL/GenBank/DDBJ whole genome shotgun (WGS) entry which is preliminary data.</text>
</comment>
<feature type="domain" description="Ketoreductase" evidence="5">
    <location>
        <begin position="7"/>
        <end position="189"/>
    </location>
</feature>
<dbReference type="Pfam" id="PF00106">
    <property type="entry name" value="adh_short"/>
    <property type="match status" value="1"/>
</dbReference>
<dbReference type="Gene3D" id="3.40.50.720">
    <property type="entry name" value="NAD(P)-binding Rossmann-like Domain"/>
    <property type="match status" value="1"/>
</dbReference>
<dbReference type="InParanoid" id="A0A4R5CYR5"/>
<dbReference type="PANTHER" id="PTHR43391">
    <property type="entry name" value="RETINOL DEHYDROGENASE-RELATED"/>
    <property type="match status" value="1"/>
</dbReference>
<name>A0A4R5CYR5_9ACTN</name>
<dbReference type="AlphaFoldDB" id="A0A4R5CYR5"/>
<dbReference type="RefSeq" id="WP_131898122.1">
    <property type="nucleotide sequence ID" value="NZ_SMKZ01000033.1"/>
</dbReference>
<dbReference type="InterPro" id="IPR002347">
    <property type="entry name" value="SDR_fam"/>
</dbReference>
<keyword evidence="2" id="KW-0521">NADP</keyword>
<dbReference type="Proteomes" id="UP000294739">
    <property type="component" value="Unassembled WGS sequence"/>
</dbReference>
<accession>A0A4R5CYR5</accession>
<dbReference type="SMART" id="SM00822">
    <property type="entry name" value="PKS_KR"/>
    <property type="match status" value="1"/>
</dbReference>
<protein>
    <submittedName>
        <fullName evidence="6">SDR family oxidoreductase</fullName>
    </submittedName>
</protein>
<evidence type="ECO:0000313" key="7">
    <source>
        <dbReference type="Proteomes" id="UP000294739"/>
    </source>
</evidence>
<keyword evidence="7" id="KW-1185">Reference proteome</keyword>